<dbReference type="EMBL" id="KZ825391">
    <property type="protein sequence ID" value="RAH41265.1"/>
    <property type="molecule type" value="Genomic_DNA"/>
</dbReference>
<keyword evidence="2" id="KW-1185">Reference proteome</keyword>
<dbReference type="Proteomes" id="UP000249057">
    <property type="component" value="Unassembled WGS sequence"/>
</dbReference>
<accession>A0ACD1FWE6</accession>
<proteinExistence type="predicted"/>
<name>A0ACD1FWE6_9EURO</name>
<evidence type="ECO:0000313" key="1">
    <source>
        <dbReference type="EMBL" id="RAH41265.1"/>
    </source>
</evidence>
<gene>
    <name evidence="1" type="ORF">BO95DRAFT_373553</name>
</gene>
<evidence type="ECO:0000313" key="2">
    <source>
        <dbReference type="Proteomes" id="UP000249057"/>
    </source>
</evidence>
<sequence>MAAATTYTTAINNTTTTNKKPALRPPNRADSRWKTIDPVPLTRESFLDLLYGRTPVIQVPRFIDQDLSARSLHYLLPRFTPYLHATGPPVEKVGLAQFEFQAQSAEDFTRRTGNEKAQYFSEVSKLGDLHARMAAVTGTNLWQRTVAAITALVAPEWEVGVASELGFQARSPAYFSGIFRSINRGTPIHCDWCPYDCLTEDWILSRITHQAVFNLYLSSVTDGGDTTIYDVQWSPEALRYRDPASYGYAPELVAGRDHTRFHPEAGDLYIFNSRNMHEVAAVEEKVTQTQSAPPRVALASFMGLLPAEVTGGKPRLMFWS</sequence>
<organism evidence="1 2">
    <name type="scientific">Aspergillus brunneoviolaceus CBS 621.78</name>
    <dbReference type="NCBI Taxonomy" id="1450534"/>
    <lineage>
        <taxon>Eukaryota</taxon>
        <taxon>Fungi</taxon>
        <taxon>Dikarya</taxon>
        <taxon>Ascomycota</taxon>
        <taxon>Pezizomycotina</taxon>
        <taxon>Eurotiomycetes</taxon>
        <taxon>Eurotiomycetidae</taxon>
        <taxon>Eurotiales</taxon>
        <taxon>Aspergillaceae</taxon>
        <taxon>Aspergillus</taxon>
        <taxon>Aspergillus subgen. Circumdati</taxon>
    </lineage>
</organism>
<reference evidence="1" key="1">
    <citation type="submission" date="2018-02" db="EMBL/GenBank/DDBJ databases">
        <title>The genomes of Aspergillus section Nigri reveals drivers in fungal speciation.</title>
        <authorList>
            <consortium name="DOE Joint Genome Institute"/>
            <person name="Vesth T.C."/>
            <person name="Nybo J."/>
            <person name="Theobald S."/>
            <person name="Brandl J."/>
            <person name="Frisvad J.C."/>
            <person name="Nielsen K.F."/>
            <person name="Lyhne E.K."/>
            <person name="Kogle M.E."/>
            <person name="Kuo A."/>
            <person name="Riley R."/>
            <person name="Clum A."/>
            <person name="Nolan M."/>
            <person name="Lipzen A."/>
            <person name="Salamov A."/>
            <person name="Henrissat B."/>
            <person name="Wiebenga A."/>
            <person name="De vries R.P."/>
            <person name="Grigoriev I.V."/>
            <person name="Mortensen U.H."/>
            <person name="Andersen M.R."/>
            <person name="Baker S.E."/>
        </authorList>
    </citation>
    <scope>NUCLEOTIDE SEQUENCE</scope>
    <source>
        <strain evidence="1">CBS 621.78</strain>
    </source>
</reference>
<protein>
    <submittedName>
        <fullName evidence="1">Uncharacterized protein</fullName>
    </submittedName>
</protein>